<feature type="transmembrane region" description="Helical" evidence="16">
    <location>
        <begin position="305"/>
        <end position="325"/>
    </location>
</feature>
<evidence type="ECO:0000256" key="14">
    <source>
        <dbReference type="RuleBase" id="RU000370"/>
    </source>
</evidence>
<evidence type="ECO:0000256" key="11">
    <source>
        <dbReference type="ARBA" id="ARBA00023004"/>
    </source>
</evidence>
<dbReference type="InterPro" id="IPR023616">
    <property type="entry name" value="Cyt_c_oxase-like_su1_dom"/>
</dbReference>
<dbReference type="AlphaFoldDB" id="A0A5N3PCK9"/>
<feature type="transmembrane region" description="Helical" evidence="16">
    <location>
        <begin position="750"/>
        <end position="772"/>
    </location>
</feature>
<evidence type="ECO:0000256" key="6">
    <source>
        <dbReference type="ARBA" id="ARBA00022660"/>
    </source>
</evidence>
<feature type="transmembrane region" description="Helical" evidence="16">
    <location>
        <begin position="279"/>
        <end position="298"/>
    </location>
</feature>
<dbReference type="GO" id="GO:0005886">
    <property type="term" value="C:plasma membrane"/>
    <property type="evidence" value="ECO:0007669"/>
    <property type="project" value="UniProtKB-SubCell"/>
</dbReference>
<evidence type="ECO:0000256" key="3">
    <source>
        <dbReference type="ARBA" id="ARBA00022448"/>
    </source>
</evidence>
<keyword evidence="9 14" id="KW-0249">Electron transport</keyword>
<evidence type="ECO:0000259" key="17">
    <source>
        <dbReference type="PROSITE" id="PS50855"/>
    </source>
</evidence>
<dbReference type="EMBL" id="VCMV01000013">
    <property type="protein sequence ID" value="KAB0267433.1"/>
    <property type="molecule type" value="Genomic_DNA"/>
</dbReference>
<organism evidence="18 19">
    <name type="scientific">Microvirga brassicacearum</name>
    <dbReference type="NCBI Taxonomy" id="2580413"/>
    <lineage>
        <taxon>Bacteria</taxon>
        <taxon>Pseudomonadati</taxon>
        <taxon>Pseudomonadota</taxon>
        <taxon>Alphaproteobacteria</taxon>
        <taxon>Hyphomicrobiales</taxon>
        <taxon>Methylobacteriaceae</taxon>
        <taxon>Microvirga</taxon>
    </lineage>
</organism>
<keyword evidence="6 14" id="KW-0679">Respiratory chain</keyword>
<keyword evidence="11" id="KW-0408">Iron</keyword>
<evidence type="ECO:0000256" key="10">
    <source>
        <dbReference type="ARBA" id="ARBA00022989"/>
    </source>
</evidence>
<dbReference type="RefSeq" id="WP_150943474.1">
    <property type="nucleotide sequence ID" value="NZ_VCMV01000013.1"/>
</dbReference>
<sequence>MSALEFPEPAERAPSDFPNPLPRPEGEFDALKNTWHPPRGISFITAVNNTYVGLWYVATAFLFFVLAGILALMMRAQLAVPENELIGHDLYNQLFTMHGTVMMFLFAVPAVEAASVYLLPNMQAARDLPFPRLSAYAFWAYFVGGLVFFSTIFFGLAPNGGWFMYPPLTGTTYSPADNADWWLLGIGFIEISAIAGAIEIIVGVMKTRAVGMSLDKLPVYSWAMLVFAAMIVVGFPAIILGTLLLEMERAFDWPFFIAARGGDPLLWQHLFWFFGHPEVYIIFLPATGMVSMIVPAMAQTPLVGYRLVVLALIATGFLSFGLWVHHMFTTGLPKMSLSFFSAASTAVAVPSGIQVFAWITTIAAGRMKLTTPSLFVIGFLFIFTLGGLTGVMVAVAPFDWQAHDTYFIVAHLHYVLVGGMVFPLFAAFYYWVPVASSRALSERLGRWVFGLMFLGVNITFLPMHVTGLIGMPRRVYTYPVGMGFDALNLVSTVGAFMIAAGVAIFLFDMVRNFRFAMENNAGNVWNASTLEWLPNGNYGTRSIPAVNSREPLWDQPNLSREVEAGRYYLPGTVTGGREALVTSPFDARPQYILQIPGPGWQPVLAAVFTAAFFLLLTVKLIFPSFICGVLAVGCVIWWLWETDPGPVRPPADIGGGFTVPVYVTGPMNHSWWAMIVLMVVCGMIFTCLIFSYLFLWLVNPGAWPPAHVTLPEAVWPFLAATLYAAGAFAIMRASRLLRGDARSAPRPVPILIGTALVLTCGASAVDFLTLWQTGLSPSVHAYGAAVYAILSLQVFFVMTTFIMGLYTIARWLASKLDPVRRTTFDNMMLFWYYTTGQGLAGLLVVHGFPRLTGGS</sequence>
<comment type="caution">
    <text evidence="18">The sequence shown here is derived from an EMBL/GenBank/DDBJ whole genome shotgun (WGS) entry which is preliminary data.</text>
</comment>
<dbReference type="GO" id="GO:0022904">
    <property type="term" value="P:respiratory electron transport chain"/>
    <property type="evidence" value="ECO:0007669"/>
    <property type="project" value="InterPro"/>
</dbReference>
<dbReference type="GO" id="GO:0009060">
    <property type="term" value="P:aerobic respiration"/>
    <property type="evidence" value="ECO:0007669"/>
    <property type="project" value="InterPro"/>
</dbReference>
<feature type="transmembrane region" description="Helical" evidence="16">
    <location>
        <begin position="337"/>
        <end position="362"/>
    </location>
</feature>
<feature type="transmembrane region" description="Helical" evidence="16">
    <location>
        <begin position="181"/>
        <end position="205"/>
    </location>
</feature>
<dbReference type="PANTHER" id="PTHR10422:SF35">
    <property type="entry name" value="CYTOCHROME BO(3) UBIQUINOL OXIDASE SUBUNIT 1"/>
    <property type="match status" value="1"/>
</dbReference>
<name>A0A5N3PCK9_9HYPH</name>
<evidence type="ECO:0000256" key="5">
    <source>
        <dbReference type="ARBA" id="ARBA00022617"/>
    </source>
</evidence>
<evidence type="ECO:0000256" key="12">
    <source>
        <dbReference type="ARBA" id="ARBA00023008"/>
    </source>
</evidence>
<keyword evidence="19" id="KW-1185">Reference proteome</keyword>
<dbReference type="GO" id="GO:0015990">
    <property type="term" value="P:electron transport coupled proton transport"/>
    <property type="evidence" value="ECO:0007669"/>
    <property type="project" value="TreeGrafter"/>
</dbReference>
<comment type="subcellular location">
    <subcellularLocation>
        <location evidence="1">Cell membrane</location>
        <topology evidence="1">Multi-pass membrane protein</topology>
    </subcellularLocation>
</comment>
<protein>
    <submittedName>
        <fullName evidence="18">Cytochrome ubiquinol oxidase subunit I</fullName>
    </submittedName>
</protein>
<reference evidence="18 19" key="1">
    <citation type="journal article" date="2019" name="Microorganisms">
        <title>Genome Insights into the Novel Species Microvirga brassicacearum, a Rapeseed Endophyte with Biotechnological Potential.</title>
        <authorList>
            <person name="Jimenez-Gomez A."/>
            <person name="Saati-Santamaria Z."/>
            <person name="Igual J.M."/>
            <person name="Rivas R."/>
            <person name="Mateos P.F."/>
            <person name="Garcia-Fraile P."/>
        </authorList>
    </citation>
    <scope>NUCLEOTIDE SEQUENCE [LARGE SCALE GENOMIC DNA]</scope>
    <source>
        <strain evidence="18 19">CDVBN77</strain>
    </source>
</reference>
<feature type="transmembrane region" description="Helical" evidence="16">
    <location>
        <begin position="486"/>
        <end position="507"/>
    </location>
</feature>
<dbReference type="PRINTS" id="PR01165">
    <property type="entry name" value="CYCOXIDASEI"/>
</dbReference>
<keyword evidence="5 14" id="KW-0349">Heme</keyword>
<dbReference type="GO" id="GO:0020037">
    <property type="term" value="F:heme binding"/>
    <property type="evidence" value="ECO:0007669"/>
    <property type="project" value="InterPro"/>
</dbReference>
<evidence type="ECO:0000256" key="8">
    <source>
        <dbReference type="ARBA" id="ARBA00022723"/>
    </source>
</evidence>
<evidence type="ECO:0000256" key="13">
    <source>
        <dbReference type="ARBA" id="ARBA00023136"/>
    </source>
</evidence>
<dbReference type="OrthoDB" id="9803294at2"/>
<proteinExistence type="inferred from homology"/>
<dbReference type="GO" id="GO:0046872">
    <property type="term" value="F:metal ion binding"/>
    <property type="evidence" value="ECO:0007669"/>
    <property type="project" value="UniProtKB-KW"/>
</dbReference>
<keyword evidence="13 16" id="KW-0472">Membrane</keyword>
<feature type="domain" description="Cytochrome oxidase subunit I profile" evidence="17">
    <location>
        <begin position="29"/>
        <end position="559"/>
    </location>
</feature>
<feature type="transmembrane region" description="Helical" evidence="16">
    <location>
        <begin position="713"/>
        <end position="730"/>
    </location>
</feature>
<dbReference type="Gene3D" id="1.20.120.80">
    <property type="entry name" value="Cytochrome c oxidase, subunit III, four-helix bundle"/>
    <property type="match status" value="1"/>
</dbReference>
<dbReference type="InterPro" id="IPR023615">
    <property type="entry name" value="Cyt_c_Oxase_su1_BS"/>
</dbReference>
<feature type="transmembrane region" description="Helical" evidence="16">
    <location>
        <begin position="408"/>
        <end position="432"/>
    </location>
</feature>
<dbReference type="Pfam" id="PF00115">
    <property type="entry name" value="COX1"/>
    <property type="match status" value="1"/>
</dbReference>
<dbReference type="PROSITE" id="PS00077">
    <property type="entry name" value="COX1_CUB"/>
    <property type="match status" value="1"/>
</dbReference>
<dbReference type="PANTHER" id="PTHR10422">
    <property type="entry name" value="CYTOCHROME C OXIDASE SUBUNIT 1"/>
    <property type="match status" value="1"/>
</dbReference>
<dbReference type="PROSITE" id="PS50855">
    <property type="entry name" value="COX1"/>
    <property type="match status" value="1"/>
</dbReference>
<keyword evidence="8" id="KW-0479">Metal-binding</keyword>
<evidence type="ECO:0000313" key="19">
    <source>
        <dbReference type="Proteomes" id="UP000325684"/>
    </source>
</evidence>
<evidence type="ECO:0000256" key="9">
    <source>
        <dbReference type="ARBA" id="ARBA00022982"/>
    </source>
</evidence>
<evidence type="ECO:0000256" key="15">
    <source>
        <dbReference type="SAM" id="MobiDB-lite"/>
    </source>
</evidence>
<dbReference type="SUPFAM" id="SSF81452">
    <property type="entry name" value="Cytochrome c oxidase subunit III-like"/>
    <property type="match status" value="1"/>
</dbReference>
<feature type="transmembrane region" description="Helical" evidence="16">
    <location>
        <begin position="54"/>
        <end position="74"/>
    </location>
</feature>
<dbReference type="Gene3D" id="1.20.210.10">
    <property type="entry name" value="Cytochrome c oxidase-like, subunit I domain"/>
    <property type="match status" value="1"/>
</dbReference>
<dbReference type="InterPro" id="IPR013833">
    <property type="entry name" value="Cyt_c_oxidase_su3_a-hlx"/>
</dbReference>
<dbReference type="InterPro" id="IPR036927">
    <property type="entry name" value="Cyt_c_oxase-like_su1_sf"/>
</dbReference>
<feature type="region of interest" description="Disordered" evidence="15">
    <location>
        <begin position="1"/>
        <end position="22"/>
    </location>
</feature>
<accession>A0A5N3PCK9</accession>
<dbReference type="GO" id="GO:0004129">
    <property type="term" value="F:cytochrome-c oxidase activity"/>
    <property type="evidence" value="ECO:0007669"/>
    <property type="project" value="InterPro"/>
</dbReference>
<feature type="transmembrane region" description="Helical" evidence="16">
    <location>
        <begin position="217"/>
        <end position="245"/>
    </location>
</feature>
<keyword evidence="4" id="KW-1003">Cell membrane</keyword>
<dbReference type="InterPro" id="IPR035973">
    <property type="entry name" value="Cyt_c_oxidase_su3-like_sf"/>
</dbReference>
<keyword evidence="3 14" id="KW-0813">Transport</keyword>
<keyword evidence="12" id="KW-0186">Copper</keyword>
<feature type="transmembrane region" description="Helical" evidence="16">
    <location>
        <begin position="621"/>
        <end position="640"/>
    </location>
</feature>
<evidence type="ECO:0000313" key="18">
    <source>
        <dbReference type="EMBL" id="KAB0267433.1"/>
    </source>
</evidence>
<feature type="transmembrane region" description="Helical" evidence="16">
    <location>
        <begin position="94"/>
        <end position="119"/>
    </location>
</feature>
<comment type="similarity">
    <text evidence="2 14">Belongs to the heme-copper respiratory oxidase family.</text>
</comment>
<feature type="transmembrane region" description="Helical" evidence="16">
    <location>
        <begin position="444"/>
        <end position="466"/>
    </location>
</feature>
<dbReference type="Proteomes" id="UP000325684">
    <property type="component" value="Unassembled WGS sequence"/>
</dbReference>
<evidence type="ECO:0000256" key="2">
    <source>
        <dbReference type="ARBA" id="ARBA00009578"/>
    </source>
</evidence>
<dbReference type="SUPFAM" id="SSF81442">
    <property type="entry name" value="Cytochrome c oxidase subunit I-like"/>
    <property type="match status" value="1"/>
</dbReference>
<feature type="transmembrane region" description="Helical" evidence="16">
    <location>
        <begin position="139"/>
        <end position="161"/>
    </location>
</feature>
<keyword evidence="10 16" id="KW-1133">Transmembrane helix</keyword>
<evidence type="ECO:0000256" key="1">
    <source>
        <dbReference type="ARBA" id="ARBA00004651"/>
    </source>
</evidence>
<gene>
    <name evidence="18" type="ORF">FEZ63_08975</name>
</gene>
<feature type="transmembrane region" description="Helical" evidence="16">
    <location>
        <begin position="374"/>
        <end position="396"/>
    </location>
</feature>
<evidence type="ECO:0000256" key="4">
    <source>
        <dbReference type="ARBA" id="ARBA00022475"/>
    </source>
</evidence>
<evidence type="ECO:0000256" key="7">
    <source>
        <dbReference type="ARBA" id="ARBA00022692"/>
    </source>
</evidence>
<keyword evidence="7 14" id="KW-0812">Transmembrane</keyword>
<evidence type="ECO:0000256" key="16">
    <source>
        <dbReference type="SAM" id="Phobius"/>
    </source>
</evidence>
<dbReference type="InterPro" id="IPR000883">
    <property type="entry name" value="Cyt_C_Oxase_1"/>
</dbReference>
<feature type="transmembrane region" description="Helical" evidence="16">
    <location>
        <begin position="784"/>
        <end position="808"/>
    </location>
</feature>
<feature type="transmembrane region" description="Helical" evidence="16">
    <location>
        <begin position="671"/>
        <end position="693"/>
    </location>
</feature>
<feature type="transmembrane region" description="Helical" evidence="16">
    <location>
        <begin position="829"/>
        <end position="848"/>
    </location>
</feature>